<dbReference type="SUPFAM" id="SSF52172">
    <property type="entry name" value="CheY-like"/>
    <property type="match status" value="1"/>
</dbReference>
<dbReference type="EMBL" id="QEKH01000001">
    <property type="protein sequence ID" value="PVY45883.1"/>
    <property type="molecule type" value="Genomic_DNA"/>
</dbReference>
<evidence type="ECO:0000256" key="3">
    <source>
        <dbReference type="ARBA" id="ARBA00012438"/>
    </source>
</evidence>
<dbReference type="GO" id="GO:0005886">
    <property type="term" value="C:plasma membrane"/>
    <property type="evidence" value="ECO:0007669"/>
    <property type="project" value="UniProtKB-SubCell"/>
</dbReference>
<dbReference type="PANTHER" id="PTHR45528">
    <property type="entry name" value="SENSOR HISTIDINE KINASE CPXA"/>
    <property type="match status" value="1"/>
</dbReference>
<evidence type="ECO:0000259" key="15">
    <source>
        <dbReference type="PROSITE" id="PS50885"/>
    </source>
</evidence>
<keyword evidence="8 17" id="KW-0418">Kinase</keyword>
<dbReference type="EC" id="2.7.13.3" evidence="3"/>
<feature type="compositionally biased region" description="Low complexity" evidence="12">
    <location>
        <begin position="399"/>
        <end position="409"/>
    </location>
</feature>
<dbReference type="InterPro" id="IPR003660">
    <property type="entry name" value="HAMP_dom"/>
</dbReference>
<dbReference type="InterPro" id="IPR011006">
    <property type="entry name" value="CheY-like_superfamily"/>
</dbReference>
<feature type="domain" description="HAMP" evidence="15">
    <location>
        <begin position="76"/>
        <end position="130"/>
    </location>
</feature>
<dbReference type="EMBL" id="JABAEW010000017">
    <property type="protein sequence ID" value="NMD86998.1"/>
    <property type="molecule type" value="Genomic_DNA"/>
</dbReference>
<keyword evidence="9" id="KW-0067">ATP-binding</keyword>
<keyword evidence="11 13" id="KW-0472">Membrane</keyword>
<dbReference type="SUPFAM" id="SSF158472">
    <property type="entry name" value="HAMP domain-like"/>
    <property type="match status" value="1"/>
</dbReference>
<evidence type="ECO:0000313" key="16">
    <source>
        <dbReference type="EMBL" id="NMD86998.1"/>
    </source>
</evidence>
<evidence type="ECO:0000256" key="2">
    <source>
        <dbReference type="ARBA" id="ARBA00004651"/>
    </source>
</evidence>
<comment type="catalytic activity">
    <reaction evidence="1">
        <text>ATP + protein L-histidine = ADP + protein N-phospho-L-histidine.</text>
        <dbReference type="EC" id="2.7.13.3"/>
    </reaction>
</comment>
<dbReference type="AlphaFoldDB" id="A0A2U1BB54"/>
<feature type="transmembrane region" description="Helical" evidence="13">
    <location>
        <begin position="7"/>
        <end position="31"/>
    </location>
</feature>
<keyword evidence="13" id="KW-1133">Transmembrane helix</keyword>
<dbReference type="GO" id="GO:0005524">
    <property type="term" value="F:ATP binding"/>
    <property type="evidence" value="ECO:0007669"/>
    <property type="project" value="UniProtKB-KW"/>
</dbReference>
<dbReference type="GeneID" id="78293614"/>
<evidence type="ECO:0000256" key="9">
    <source>
        <dbReference type="ARBA" id="ARBA00022840"/>
    </source>
</evidence>
<evidence type="ECO:0000256" key="7">
    <source>
        <dbReference type="ARBA" id="ARBA00022741"/>
    </source>
</evidence>
<dbReference type="InterPro" id="IPR050398">
    <property type="entry name" value="HssS/ArlS-like"/>
</dbReference>
<protein>
    <recommendedName>
        <fullName evidence="3">histidine kinase</fullName>
        <ecNumber evidence="3">2.7.13.3</ecNumber>
    </recommendedName>
</protein>
<comment type="subcellular location">
    <subcellularLocation>
        <location evidence="2">Cell membrane</location>
        <topology evidence="2">Multi-pass membrane protein</topology>
    </subcellularLocation>
</comment>
<evidence type="ECO:0000313" key="17">
    <source>
        <dbReference type="EMBL" id="PVY45883.1"/>
    </source>
</evidence>
<evidence type="ECO:0000256" key="1">
    <source>
        <dbReference type="ARBA" id="ARBA00000085"/>
    </source>
</evidence>
<evidence type="ECO:0000259" key="14">
    <source>
        <dbReference type="PROSITE" id="PS50109"/>
    </source>
</evidence>
<keyword evidence="6" id="KW-0808">Transferase</keyword>
<dbReference type="Proteomes" id="UP000576225">
    <property type="component" value="Unassembled WGS sequence"/>
</dbReference>
<keyword evidence="10" id="KW-0902">Two-component regulatory system</keyword>
<evidence type="ECO:0000256" key="12">
    <source>
        <dbReference type="SAM" id="MobiDB-lite"/>
    </source>
</evidence>
<reference evidence="16 19" key="2">
    <citation type="submission" date="2020-04" db="EMBL/GenBank/DDBJ databases">
        <authorList>
            <person name="Hitch T.C.A."/>
            <person name="Wylensek D."/>
            <person name="Clavel T."/>
        </authorList>
    </citation>
    <scope>NUCLEOTIDE SEQUENCE [LARGE SCALE GENOMIC DNA]</scope>
    <source>
        <strain evidence="16 19">COR2-253-APC-1A</strain>
    </source>
</reference>
<feature type="domain" description="Histidine kinase" evidence="14">
    <location>
        <begin position="159"/>
        <end position="385"/>
    </location>
</feature>
<keyword evidence="7" id="KW-0547">Nucleotide-binding</keyword>
<keyword evidence="4" id="KW-1003">Cell membrane</keyword>
<evidence type="ECO:0000256" key="11">
    <source>
        <dbReference type="ARBA" id="ARBA00023136"/>
    </source>
</evidence>
<evidence type="ECO:0000256" key="4">
    <source>
        <dbReference type="ARBA" id="ARBA00022475"/>
    </source>
</evidence>
<dbReference type="GO" id="GO:0000155">
    <property type="term" value="F:phosphorelay sensor kinase activity"/>
    <property type="evidence" value="ECO:0007669"/>
    <property type="project" value="InterPro"/>
</dbReference>
<dbReference type="Proteomes" id="UP000245959">
    <property type="component" value="Unassembled WGS sequence"/>
</dbReference>
<dbReference type="Gene3D" id="3.30.565.10">
    <property type="entry name" value="Histidine kinase-like ATPase, C-terminal domain"/>
    <property type="match status" value="1"/>
</dbReference>
<evidence type="ECO:0000256" key="10">
    <source>
        <dbReference type="ARBA" id="ARBA00023012"/>
    </source>
</evidence>
<evidence type="ECO:0000313" key="19">
    <source>
        <dbReference type="Proteomes" id="UP000576225"/>
    </source>
</evidence>
<reference evidence="17 18" key="1">
    <citation type="submission" date="2018-04" db="EMBL/GenBank/DDBJ databases">
        <title>Genomic Encyclopedia of Type Strains, Phase IV (KMG-IV): sequencing the most valuable type-strain genomes for metagenomic binning, comparative biology and taxonomic classification.</title>
        <authorList>
            <person name="Goeker M."/>
        </authorList>
    </citation>
    <scope>NUCLEOTIDE SEQUENCE [LARGE SCALE GENOMIC DNA]</scope>
    <source>
        <strain evidence="17 18">DSM 14823</strain>
    </source>
</reference>
<sequence>MNIRKKVITFLCVAGFFSAFAVIPLFIFGGSETVRFFGGIFGVTELRFGDALPLVTLIGLLGVFGTMMLGCLRLLKNVVEPVRRMAEFTDHLAGGDMPQPLAAIEQEADEIGSLHAALNFLRDRQQNLQGKLKLSLAREAEVKREIERHDLLQLRILTGMLPELRQPLSIIKGMALVLKQGIEEGRTPDGEELRILDVIGKRIGSLSRRVDRMDDIGSLSRERWSVLHLESFNTADFLRELTERSTLSLQAREMTLVNHFSSSAPQGVRTDRELLFQLMNILIRAVARASAPGETVVLSCYSERHRVIFEVRDSHHGVCREELARIYLEHRKNADPSMLYPTSESLGVLGLCFVGDIATRIGCRLEVESTPEAYSILRLELDEKDCTVDSAENRAGNWRSSRSSQSEPDGSSEEPEGSCTPMKILLGDDNTDEVFILKRILGAELISVTAVDTAEAMQKEAEQGDYDGFVLVAPFRTCDPVELVVQLRRAAGRREVPAVVVVPRLSEERFRQLRELGRAWGMTFPLNYALLAKLLHQAGGHVHSRGYANRP</sequence>
<dbReference type="PANTHER" id="PTHR45528:SF1">
    <property type="entry name" value="SENSOR HISTIDINE KINASE CPXA"/>
    <property type="match status" value="1"/>
</dbReference>
<gene>
    <name evidence="17" type="ORF">C8D82_10177</name>
    <name evidence="16" type="ORF">HF882_10420</name>
</gene>
<evidence type="ECO:0000313" key="18">
    <source>
        <dbReference type="Proteomes" id="UP000245959"/>
    </source>
</evidence>
<accession>A0A2U1BB54</accession>
<dbReference type="PROSITE" id="PS50109">
    <property type="entry name" value="HIS_KIN"/>
    <property type="match status" value="1"/>
</dbReference>
<dbReference type="SUPFAM" id="SSF55874">
    <property type="entry name" value="ATPase domain of HSP90 chaperone/DNA topoisomerase II/histidine kinase"/>
    <property type="match status" value="1"/>
</dbReference>
<feature type="transmembrane region" description="Helical" evidence="13">
    <location>
        <begin position="51"/>
        <end position="75"/>
    </location>
</feature>
<organism evidence="17 18">
    <name type="scientific">Victivallis vadensis</name>
    <dbReference type="NCBI Taxonomy" id="172901"/>
    <lineage>
        <taxon>Bacteria</taxon>
        <taxon>Pseudomonadati</taxon>
        <taxon>Lentisphaerota</taxon>
        <taxon>Lentisphaeria</taxon>
        <taxon>Victivallales</taxon>
        <taxon>Victivallaceae</taxon>
        <taxon>Victivallis</taxon>
    </lineage>
</organism>
<keyword evidence="13" id="KW-0812">Transmembrane</keyword>
<dbReference type="InterPro" id="IPR003661">
    <property type="entry name" value="HisK_dim/P_dom"/>
</dbReference>
<comment type="caution">
    <text evidence="17">The sequence shown here is derived from an EMBL/GenBank/DDBJ whole genome shotgun (WGS) entry which is preliminary data.</text>
</comment>
<evidence type="ECO:0000256" key="5">
    <source>
        <dbReference type="ARBA" id="ARBA00022553"/>
    </source>
</evidence>
<dbReference type="InterPro" id="IPR036890">
    <property type="entry name" value="HATPase_C_sf"/>
</dbReference>
<keyword evidence="18" id="KW-1185">Reference proteome</keyword>
<dbReference type="RefSeq" id="WP_165832729.1">
    <property type="nucleotide sequence ID" value="NZ_CAJKCJ010000001.1"/>
</dbReference>
<feature type="region of interest" description="Disordered" evidence="12">
    <location>
        <begin position="392"/>
        <end position="423"/>
    </location>
</feature>
<dbReference type="InterPro" id="IPR005467">
    <property type="entry name" value="His_kinase_dom"/>
</dbReference>
<evidence type="ECO:0000256" key="8">
    <source>
        <dbReference type="ARBA" id="ARBA00022777"/>
    </source>
</evidence>
<name>A0A2U1BB54_9BACT</name>
<keyword evidence="5" id="KW-0597">Phosphoprotein</keyword>
<evidence type="ECO:0000256" key="6">
    <source>
        <dbReference type="ARBA" id="ARBA00022679"/>
    </source>
</evidence>
<dbReference type="PROSITE" id="PS50885">
    <property type="entry name" value="HAMP"/>
    <property type="match status" value="1"/>
</dbReference>
<evidence type="ECO:0000256" key="13">
    <source>
        <dbReference type="SAM" id="Phobius"/>
    </source>
</evidence>
<dbReference type="CDD" id="cd00082">
    <property type="entry name" value="HisKA"/>
    <property type="match status" value="1"/>
</dbReference>
<dbReference type="Gene3D" id="1.10.287.130">
    <property type="match status" value="1"/>
</dbReference>
<proteinExistence type="predicted"/>